<feature type="transmembrane region" description="Helical" evidence="6">
    <location>
        <begin position="150"/>
        <end position="175"/>
    </location>
</feature>
<dbReference type="InterPro" id="IPR000412">
    <property type="entry name" value="ABC_2_transport"/>
</dbReference>
<evidence type="ECO:0000256" key="2">
    <source>
        <dbReference type="ARBA" id="ARBA00022692"/>
    </source>
</evidence>
<dbReference type="PANTHER" id="PTHR43027:SF2">
    <property type="entry name" value="TRANSPORT PERMEASE PROTEIN"/>
    <property type="match status" value="1"/>
</dbReference>
<organism evidence="8 9">
    <name type="scientific">Aeromicrobium alkaliterrae</name>
    <dbReference type="NCBI Taxonomy" id="302168"/>
    <lineage>
        <taxon>Bacteria</taxon>
        <taxon>Bacillati</taxon>
        <taxon>Actinomycetota</taxon>
        <taxon>Actinomycetes</taxon>
        <taxon>Propionibacteriales</taxon>
        <taxon>Nocardioidaceae</taxon>
        <taxon>Aeromicrobium</taxon>
    </lineage>
</organism>
<comment type="caution">
    <text evidence="8">The sequence shown here is derived from an EMBL/GenBank/DDBJ whole genome shotgun (WGS) entry which is preliminary data.</text>
</comment>
<dbReference type="Pfam" id="PF01061">
    <property type="entry name" value="ABC2_membrane"/>
    <property type="match status" value="1"/>
</dbReference>
<feature type="transmembrane region" description="Helical" evidence="6">
    <location>
        <begin position="239"/>
        <end position="257"/>
    </location>
</feature>
<evidence type="ECO:0000313" key="8">
    <source>
        <dbReference type="EMBL" id="GAA1728364.1"/>
    </source>
</evidence>
<dbReference type="InterPro" id="IPR013525">
    <property type="entry name" value="ABC2_TM"/>
</dbReference>
<evidence type="ECO:0000256" key="6">
    <source>
        <dbReference type="RuleBase" id="RU361157"/>
    </source>
</evidence>
<keyword evidence="2 6" id="KW-0812">Transmembrane</keyword>
<evidence type="ECO:0000259" key="7">
    <source>
        <dbReference type="PROSITE" id="PS51012"/>
    </source>
</evidence>
<accession>A0ABP4VN27</accession>
<feature type="transmembrane region" description="Helical" evidence="6">
    <location>
        <begin position="73"/>
        <end position="96"/>
    </location>
</feature>
<dbReference type="InterPro" id="IPR052902">
    <property type="entry name" value="ABC-2_transporter"/>
</dbReference>
<dbReference type="EMBL" id="BAAAME010000002">
    <property type="protein sequence ID" value="GAA1728364.1"/>
    <property type="molecule type" value="Genomic_DNA"/>
</dbReference>
<keyword evidence="5" id="KW-0046">Antibiotic resistance</keyword>
<evidence type="ECO:0000256" key="3">
    <source>
        <dbReference type="ARBA" id="ARBA00022989"/>
    </source>
</evidence>
<name>A0ABP4VN27_9ACTN</name>
<feature type="transmembrane region" description="Helical" evidence="6">
    <location>
        <begin position="34"/>
        <end position="53"/>
    </location>
</feature>
<keyword evidence="3 6" id="KW-1133">Transmembrane helix</keyword>
<keyword evidence="6" id="KW-1003">Cell membrane</keyword>
<keyword evidence="9" id="KW-1185">Reference proteome</keyword>
<dbReference type="PIRSF" id="PIRSF006648">
    <property type="entry name" value="DrrB"/>
    <property type="match status" value="1"/>
</dbReference>
<protein>
    <recommendedName>
        <fullName evidence="6">Transport permease protein</fullName>
    </recommendedName>
</protein>
<feature type="domain" description="ABC transmembrane type-2" evidence="7">
    <location>
        <begin position="35"/>
        <end position="260"/>
    </location>
</feature>
<comment type="similarity">
    <text evidence="6">Belongs to the ABC-2 integral membrane protein family.</text>
</comment>
<dbReference type="PANTHER" id="PTHR43027">
    <property type="entry name" value="DOXORUBICIN RESISTANCE ABC TRANSPORTER PERMEASE PROTEIN DRRC-RELATED"/>
    <property type="match status" value="1"/>
</dbReference>
<feature type="transmembrane region" description="Helical" evidence="6">
    <location>
        <begin position="182"/>
        <end position="200"/>
    </location>
</feature>
<evidence type="ECO:0000256" key="5">
    <source>
        <dbReference type="ARBA" id="ARBA00023251"/>
    </source>
</evidence>
<dbReference type="InterPro" id="IPR047817">
    <property type="entry name" value="ABC2_TM_bact-type"/>
</dbReference>
<sequence length="260" mass="26627">MAAPVAPALRPHRPGPRAGALLLRAELCSVARDTAGLVLPLLMPTLILVMYGMQAADQPVDGTDLSYLEAFGVPMAIAMVLSLIGVVNMPSFLAAYRHAGVLRRLGVTPLRPSAVLVAQVVASAIQSVVGIALALGVAVWAFDVALPGSLWWALLVLLLGAAGLYGLGMIVAAVAPTPNASVAIGMVTFFAIGAVGGMFGPVSTFPDTVATIGGWLPFGAVTEALRAAWAGAVPEPRHLLALAVVALAGLLVAVRTFRWS</sequence>
<feature type="transmembrane region" description="Helical" evidence="6">
    <location>
        <begin position="116"/>
        <end position="138"/>
    </location>
</feature>
<keyword evidence="6" id="KW-0813">Transport</keyword>
<dbReference type="RefSeq" id="WP_344197646.1">
    <property type="nucleotide sequence ID" value="NZ_BAAAME010000002.1"/>
</dbReference>
<dbReference type="PROSITE" id="PS51012">
    <property type="entry name" value="ABC_TM2"/>
    <property type="match status" value="1"/>
</dbReference>
<evidence type="ECO:0000313" key="9">
    <source>
        <dbReference type="Proteomes" id="UP001501057"/>
    </source>
</evidence>
<comment type="subcellular location">
    <subcellularLocation>
        <location evidence="6">Cell membrane</location>
        <topology evidence="6">Multi-pass membrane protein</topology>
    </subcellularLocation>
    <subcellularLocation>
        <location evidence="1">Membrane</location>
        <topology evidence="1">Multi-pass membrane protein</topology>
    </subcellularLocation>
</comment>
<gene>
    <name evidence="8" type="ORF">GCM10009710_06250</name>
</gene>
<evidence type="ECO:0000256" key="1">
    <source>
        <dbReference type="ARBA" id="ARBA00004141"/>
    </source>
</evidence>
<reference evidence="9" key="1">
    <citation type="journal article" date="2019" name="Int. J. Syst. Evol. Microbiol.">
        <title>The Global Catalogue of Microorganisms (GCM) 10K type strain sequencing project: providing services to taxonomists for standard genome sequencing and annotation.</title>
        <authorList>
            <consortium name="The Broad Institute Genomics Platform"/>
            <consortium name="The Broad Institute Genome Sequencing Center for Infectious Disease"/>
            <person name="Wu L."/>
            <person name="Ma J."/>
        </authorList>
    </citation>
    <scope>NUCLEOTIDE SEQUENCE [LARGE SCALE GENOMIC DNA]</scope>
    <source>
        <strain evidence="9">JCM 13518</strain>
    </source>
</reference>
<proteinExistence type="inferred from homology"/>
<dbReference type="PRINTS" id="PR00164">
    <property type="entry name" value="ABC2TRNSPORT"/>
</dbReference>
<evidence type="ECO:0000256" key="4">
    <source>
        <dbReference type="ARBA" id="ARBA00023136"/>
    </source>
</evidence>
<keyword evidence="4 6" id="KW-0472">Membrane</keyword>
<dbReference type="Proteomes" id="UP001501057">
    <property type="component" value="Unassembled WGS sequence"/>
</dbReference>